<feature type="domain" description="Phage capsid-like C-terminal" evidence="3">
    <location>
        <begin position="158"/>
        <end position="427"/>
    </location>
</feature>
<gene>
    <name evidence="4" type="ORF">SAMN06297468_2514</name>
</gene>
<dbReference type="InterPro" id="IPR024455">
    <property type="entry name" value="Phage_capsid"/>
</dbReference>
<dbReference type="Gene3D" id="3.30.2320.10">
    <property type="entry name" value="hypothetical protein PF0899 domain"/>
    <property type="match status" value="1"/>
</dbReference>
<reference evidence="5" key="1">
    <citation type="submission" date="2017-04" db="EMBL/GenBank/DDBJ databases">
        <authorList>
            <person name="Varghese N."/>
            <person name="Submissions S."/>
        </authorList>
    </citation>
    <scope>NUCLEOTIDE SEQUENCE [LARGE SCALE GENOMIC DNA]</scope>
</reference>
<sequence>MKTTKLIELERDRLALRDEAREILRELESETDTSKARELERKHDAAMRSLDENKLDIEEEQLSAADEALRLSRRPHSEGSCGGADDGASDFARAWGGEGRGEWVDEKGNAVRVLENTDRFSDTRQRGNALGDTVRAMITGARNDTERRALSEGTDSAGGYTVPTPLASWFIDRLRSQSVAVRAGARTVPMESQTLAIARLETDPTIGWRAENASIAEGDPTFGAVTLTAKSLAGILKVSRELMADSLNVGEMIENALAQTMALEMDRAAIWGSGSSNEPTGVVNTVGINTVSMGTNGAALTSYDDLIDAIYELHADNVPNPTAGVHHPRTGRELAKLKDADNNPLGVPAMVSNIPLLSTTAAPIDDTQGTANDASSIVYGDYRQMFLGMRESINIRILDQLYAGSGQIGILVHARMDVQLAQPKAFCELAGIIPPA</sequence>
<evidence type="ECO:0000256" key="2">
    <source>
        <dbReference type="SAM" id="MobiDB-lite"/>
    </source>
</evidence>
<name>A0A1Y6FP97_9SPHN</name>
<comment type="subcellular location">
    <subcellularLocation>
        <location evidence="1">Virion</location>
    </subcellularLocation>
</comment>
<dbReference type="OrthoDB" id="9786516at2"/>
<accession>A0A1Y6FP97</accession>
<feature type="region of interest" description="Disordered" evidence="2">
    <location>
        <begin position="26"/>
        <end position="45"/>
    </location>
</feature>
<keyword evidence="5" id="KW-1185">Reference proteome</keyword>
<dbReference type="AlphaFoldDB" id="A0A1Y6FP97"/>
<dbReference type="EMBL" id="FXWG01000003">
    <property type="protein sequence ID" value="SMQ74283.1"/>
    <property type="molecule type" value="Genomic_DNA"/>
</dbReference>
<dbReference type="SUPFAM" id="SSF56563">
    <property type="entry name" value="Major capsid protein gp5"/>
    <property type="match status" value="1"/>
</dbReference>
<proteinExistence type="predicted"/>
<dbReference type="NCBIfam" id="TIGR01554">
    <property type="entry name" value="major_cap_HK97"/>
    <property type="match status" value="1"/>
</dbReference>
<dbReference type="Proteomes" id="UP000194420">
    <property type="component" value="Unassembled WGS sequence"/>
</dbReference>
<protein>
    <submittedName>
        <fullName evidence="4">Phage major capsid protein, HK97 family</fullName>
    </submittedName>
</protein>
<dbReference type="Gene3D" id="3.30.2400.10">
    <property type="entry name" value="Major capsid protein gp5"/>
    <property type="match status" value="1"/>
</dbReference>
<dbReference type="Pfam" id="PF05065">
    <property type="entry name" value="Phage_capsid"/>
    <property type="match status" value="1"/>
</dbReference>
<dbReference type="RefSeq" id="WP_086438384.1">
    <property type="nucleotide sequence ID" value="NZ_FXWG01000003.1"/>
</dbReference>
<evidence type="ECO:0000313" key="4">
    <source>
        <dbReference type="EMBL" id="SMQ74283.1"/>
    </source>
</evidence>
<evidence type="ECO:0000313" key="5">
    <source>
        <dbReference type="Proteomes" id="UP000194420"/>
    </source>
</evidence>
<organism evidence="4 5">
    <name type="scientific">Altererythrobacter xiamenensis</name>
    <dbReference type="NCBI Taxonomy" id="1316679"/>
    <lineage>
        <taxon>Bacteria</taxon>
        <taxon>Pseudomonadati</taxon>
        <taxon>Pseudomonadota</taxon>
        <taxon>Alphaproteobacteria</taxon>
        <taxon>Sphingomonadales</taxon>
        <taxon>Erythrobacteraceae</taxon>
        <taxon>Altererythrobacter</taxon>
    </lineage>
</organism>
<evidence type="ECO:0000256" key="1">
    <source>
        <dbReference type="ARBA" id="ARBA00004328"/>
    </source>
</evidence>
<dbReference type="InterPro" id="IPR054612">
    <property type="entry name" value="Phage_capsid-like_C"/>
</dbReference>
<evidence type="ECO:0000259" key="3">
    <source>
        <dbReference type="Pfam" id="PF05065"/>
    </source>
</evidence>